<evidence type="ECO:0000256" key="1">
    <source>
        <dbReference type="ARBA" id="ARBA00004196"/>
    </source>
</evidence>
<keyword evidence="9" id="KW-1185">Reference proteome</keyword>
<accession>A0AAE3JCM9</accession>
<dbReference type="GO" id="GO:1901678">
    <property type="term" value="P:iron coordination entity transport"/>
    <property type="evidence" value="ECO:0007669"/>
    <property type="project" value="UniProtKB-ARBA"/>
</dbReference>
<dbReference type="CDD" id="cd01146">
    <property type="entry name" value="FhuD"/>
    <property type="match status" value="1"/>
</dbReference>
<feature type="region of interest" description="Disordered" evidence="5">
    <location>
        <begin position="38"/>
        <end position="58"/>
    </location>
</feature>
<comment type="similarity">
    <text evidence="2">Belongs to the bacterial solute-binding protein 8 family.</text>
</comment>
<evidence type="ECO:0000256" key="2">
    <source>
        <dbReference type="ARBA" id="ARBA00008814"/>
    </source>
</evidence>
<evidence type="ECO:0000256" key="6">
    <source>
        <dbReference type="SAM" id="SignalP"/>
    </source>
</evidence>
<organism evidence="8 9">
    <name type="scientific">Anthropogastromicrobium aceti</name>
    <dbReference type="NCBI Taxonomy" id="2981768"/>
    <lineage>
        <taxon>Bacteria</taxon>
        <taxon>Bacillati</taxon>
        <taxon>Bacillota</taxon>
        <taxon>Clostridia</taxon>
        <taxon>Lachnospirales</taxon>
        <taxon>Lachnospiraceae</taxon>
        <taxon>Anthropogastromicrobium</taxon>
    </lineage>
</organism>
<evidence type="ECO:0000256" key="5">
    <source>
        <dbReference type="SAM" id="MobiDB-lite"/>
    </source>
</evidence>
<dbReference type="PANTHER" id="PTHR30532">
    <property type="entry name" value="IRON III DICITRATE-BINDING PERIPLASMIC PROTEIN"/>
    <property type="match status" value="1"/>
</dbReference>
<dbReference type="PROSITE" id="PS50983">
    <property type="entry name" value="FE_B12_PBP"/>
    <property type="match status" value="1"/>
</dbReference>
<dbReference type="PANTHER" id="PTHR30532:SF24">
    <property type="entry name" value="FERRIC ENTEROBACTIN-BINDING PERIPLASMIC PROTEIN FEPB"/>
    <property type="match status" value="1"/>
</dbReference>
<evidence type="ECO:0000313" key="9">
    <source>
        <dbReference type="Proteomes" id="UP001198200"/>
    </source>
</evidence>
<evidence type="ECO:0000256" key="3">
    <source>
        <dbReference type="ARBA" id="ARBA00022448"/>
    </source>
</evidence>
<reference evidence="8 9" key="1">
    <citation type="submission" date="2021-10" db="EMBL/GenBank/DDBJ databases">
        <title>Anaerobic single-cell dispensing facilitates the cultivation of human gut bacteria.</title>
        <authorList>
            <person name="Afrizal A."/>
        </authorList>
    </citation>
    <scope>NUCLEOTIDE SEQUENCE [LARGE SCALE GENOMIC DNA]</scope>
    <source>
        <strain evidence="8 9">CLA-AA-H224</strain>
    </source>
</reference>
<feature type="chain" id="PRO_5042258619" evidence="6">
    <location>
        <begin position="26"/>
        <end position="361"/>
    </location>
</feature>
<evidence type="ECO:0000313" key="8">
    <source>
        <dbReference type="EMBL" id="MCC2222009.1"/>
    </source>
</evidence>
<gene>
    <name evidence="8" type="ORF">LKD48_10235</name>
</gene>
<name>A0AAE3JCM9_9FIRM</name>
<dbReference type="SUPFAM" id="SSF53807">
    <property type="entry name" value="Helical backbone' metal receptor"/>
    <property type="match status" value="1"/>
</dbReference>
<dbReference type="GO" id="GO:0030288">
    <property type="term" value="C:outer membrane-bounded periplasmic space"/>
    <property type="evidence" value="ECO:0007669"/>
    <property type="project" value="TreeGrafter"/>
</dbReference>
<dbReference type="Gene3D" id="3.40.50.1980">
    <property type="entry name" value="Nitrogenase molybdenum iron protein domain"/>
    <property type="match status" value="2"/>
</dbReference>
<dbReference type="Proteomes" id="UP001198200">
    <property type="component" value="Unassembled WGS sequence"/>
</dbReference>
<feature type="compositionally biased region" description="Acidic residues" evidence="5">
    <location>
        <begin position="38"/>
        <end position="56"/>
    </location>
</feature>
<keyword evidence="4 6" id="KW-0732">Signal</keyword>
<evidence type="ECO:0000256" key="4">
    <source>
        <dbReference type="ARBA" id="ARBA00022729"/>
    </source>
</evidence>
<dbReference type="RefSeq" id="WP_308731965.1">
    <property type="nucleotide sequence ID" value="NZ_JAJEQN010000025.1"/>
</dbReference>
<feature type="signal peptide" evidence="6">
    <location>
        <begin position="1"/>
        <end position="25"/>
    </location>
</feature>
<evidence type="ECO:0000259" key="7">
    <source>
        <dbReference type="PROSITE" id="PS50983"/>
    </source>
</evidence>
<keyword evidence="3" id="KW-0813">Transport</keyword>
<dbReference type="AlphaFoldDB" id="A0AAE3JCM9"/>
<dbReference type="InterPro" id="IPR051313">
    <property type="entry name" value="Bact_iron-sidero_bind"/>
</dbReference>
<protein>
    <submittedName>
        <fullName evidence="8">Iron-siderophore ABC transporter substrate-binding protein</fullName>
    </submittedName>
</protein>
<dbReference type="InterPro" id="IPR002491">
    <property type="entry name" value="ABC_transptr_periplasmic_BD"/>
</dbReference>
<feature type="domain" description="Fe/B12 periplasmic-binding" evidence="7">
    <location>
        <begin position="79"/>
        <end position="357"/>
    </location>
</feature>
<comment type="caution">
    <text evidence="8">The sequence shown here is derived from an EMBL/GenBank/DDBJ whole genome shotgun (WGS) entry which is preliminary data.</text>
</comment>
<proteinExistence type="inferred from homology"/>
<dbReference type="EMBL" id="JAJEQN010000025">
    <property type="protein sequence ID" value="MCC2222009.1"/>
    <property type="molecule type" value="Genomic_DNA"/>
</dbReference>
<comment type="subcellular location">
    <subcellularLocation>
        <location evidence="1">Cell envelope</location>
    </subcellularLocation>
</comment>
<dbReference type="Pfam" id="PF01497">
    <property type="entry name" value="Peripla_BP_2"/>
    <property type="match status" value="1"/>
</dbReference>
<sequence length="361" mass="39515">MRIKKALFLGTLCTAVSGMSLFAQAGVSYAKSAKEATEEASSEEATEVESEEETSEEVTYPITIEHAFGETVIESKPERIATIGWENQDTPLALGVAPVGVSAANYGLVTDNNLHLWTDEAFADLGVEKPVVFDDVDGLDLEQISDCNPDVILAAYSGMTQEDYDTLSQIAPVIPYKEKAWQTSWREQTIENAEGMGMKSEGEKKVKEVEELIAEKLEEYPQLEGIPTAFCWISADDFSTFYVYLPADPRAAYLLDLGFTLPESVQKLAGETDDFNITVSRENADQLDDIQLMVVYGDEDLLKSLQEDKLMSQIPAIKNGAVALVDSTSALAGACTPSILSIPYEIDEYLQLLSDAAENIK</sequence>